<dbReference type="InterPro" id="IPR001296">
    <property type="entry name" value="Glyco_trans_1"/>
</dbReference>
<dbReference type="InterPro" id="IPR050194">
    <property type="entry name" value="Glycosyltransferase_grp1"/>
</dbReference>
<reference evidence="2 3" key="1">
    <citation type="submission" date="2023-02" db="EMBL/GenBank/DDBJ databases">
        <title>Genome sequence of Sphingomonas naphthae.</title>
        <authorList>
            <person name="Kim S."/>
            <person name="Heo J."/>
            <person name="Kwon S.-W."/>
        </authorList>
    </citation>
    <scope>NUCLEOTIDE SEQUENCE [LARGE SCALE GENOMIC DNA]</scope>
    <source>
        <strain evidence="2 3">KACC 18716</strain>
    </source>
</reference>
<dbReference type="Pfam" id="PF00534">
    <property type="entry name" value="Glycos_transf_1"/>
    <property type="match status" value="1"/>
</dbReference>
<dbReference type="Proteomes" id="UP001220395">
    <property type="component" value="Chromosome"/>
</dbReference>
<dbReference type="PANTHER" id="PTHR45947">
    <property type="entry name" value="SULFOQUINOVOSYL TRANSFERASE SQD2"/>
    <property type="match status" value="1"/>
</dbReference>
<keyword evidence="3" id="KW-1185">Reference proteome</keyword>
<dbReference type="SUPFAM" id="SSF53756">
    <property type="entry name" value="UDP-Glycosyltransferase/glycogen phosphorylase"/>
    <property type="match status" value="1"/>
</dbReference>
<protein>
    <submittedName>
        <fullName evidence="2">Glycosyltransferase family 4 protein</fullName>
    </submittedName>
</protein>
<dbReference type="Gene3D" id="3.40.50.2000">
    <property type="entry name" value="Glycogen Phosphorylase B"/>
    <property type="match status" value="2"/>
</dbReference>
<proteinExistence type="predicted"/>
<accession>A0ABY7TKQ2</accession>
<evidence type="ECO:0000259" key="1">
    <source>
        <dbReference type="Pfam" id="PF00534"/>
    </source>
</evidence>
<gene>
    <name evidence="2" type="ORF">PQ455_18740</name>
</gene>
<organism evidence="2 3">
    <name type="scientific">Sphingomonas naphthae</name>
    <dbReference type="NCBI Taxonomy" id="1813468"/>
    <lineage>
        <taxon>Bacteria</taxon>
        <taxon>Pseudomonadati</taxon>
        <taxon>Pseudomonadota</taxon>
        <taxon>Alphaproteobacteria</taxon>
        <taxon>Sphingomonadales</taxon>
        <taxon>Sphingomonadaceae</taxon>
        <taxon>Sphingomonas</taxon>
    </lineage>
</organism>
<evidence type="ECO:0000313" key="3">
    <source>
        <dbReference type="Proteomes" id="UP001220395"/>
    </source>
</evidence>
<evidence type="ECO:0000313" key="2">
    <source>
        <dbReference type="EMBL" id="WCT73618.1"/>
    </source>
</evidence>
<sequence length="394" mass="42459">MTSRPLLIFETHPIQYRAPIFQRLQQLRPDAFEVIYASDFSVRGYVDKDFGTALSWDMPLLSGYAYRVLNNEAPGGIARFGGLTARGIDRIVGEARPAAVMLSSLGYSFSFAAYFAALRRRIPVWYRADTNERAFARPAWKSALRAAYYRFVYSGLSRALYVGELNRDHFAKFGIGAKRLARVAHCTPNRLAPVTPAERATLRANTRAAIGAVEGDVVLGFFGKLIDKKNPALLLDAVARLGDAAAGLRCLFVGAGQLEAPLRAQAAEVASATGVASHFAGFVNQARIDAYYLATDILVLPSGKAGETWGLVVNEALQAGCAVIVTDEVGCAPDFADLPRFRVIPVGDADALAAAIADLRRLPRSLDWADAAMARYSVDAAAEALAGLIDAARK</sequence>
<dbReference type="PANTHER" id="PTHR45947:SF3">
    <property type="entry name" value="SULFOQUINOVOSYL TRANSFERASE SQD2"/>
    <property type="match status" value="1"/>
</dbReference>
<name>A0ABY7TKQ2_9SPHN</name>
<dbReference type="RefSeq" id="WP_273687992.1">
    <property type="nucleotide sequence ID" value="NZ_CP117411.1"/>
</dbReference>
<feature type="domain" description="Glycosyl transferase family 1" evidence="1">
    <location>
        <begin position="205"/>
        <end position="361"/>
    </location>
</feature>
<dbReference type="CDD" id="cd03801">
    <property type="entry name" value="GT4_PimA-like"/>
    <property type="match status" value="1"/>
</dbReference>
<dbReference type="EMBL" id="CP117411">
    <property type="protein sequence ID" value="WCT73618.1"/>
    <property type="molecule type" value="Genomic_DNA"/>
</dbReference>